<dbReference type="EMBL" id="SPQS01000003">
    <property type="protein sequence ID" value="TFV78756.1"/>
    <property type="molecule type" value="Genomic_DNA"/>
</dbReference>
<evidence type="ECO:0000313" key="2">
    <source>
        <dbReference type="Proteomes" id="UP000297700"/>
    </source>
</evidence>
<comment type="caution">
    <text evidence="1">The sequence shown here is derived from an EMBL/GenBank/DDBJ whole genome shotgun (WGS) entry which is preliminary data.</text>
</comment>
<dbReference type="AlphaFoldDB" id="A0A4Y9PIC3"/>
<organism evidence="1 2">
    <name type="scientific">Bradyrhizobium frederickii</name>
    <dbReference type="NCBI Taxonomy" id="2560054"/>
    <lineage>
        <taxon>Bacteria</taxon>
        <taxon>Pseudomonadati</taxon>
        <taxon>Pseudomonadota</taxon>
        <taxon>Alphaproteobacteria</taxon>
        <taxon>Hyphomicrobiales</taxon>
        <taxon>Nitrobacteraceae</taxon>
        <taxon>Bradyrhizobium</taxon>
    </lineage>
</organism>
<name>A0A4Y9PIC3_9BRAD</name>
<dbReference type="Proteomes" id="UP000297700">
    <property type="component" value="Unassembled WGS sequence"/>
</dbReference>
<gene>
    <name evidence="1" type="ORF">E4K64_06125</name>
</gene>
<proteinExistence type="predicted"/>
<protein>
    <submittedName>
        <fullName evidence="1">Uncharacterized protein</fullName>
    </submittedName>
</protein>
<reference evidence="1 2" key="1">
    <citation type="submission" date="2019-03" db="EMBL/GenBank/DDBJ databases">
        <title>Bradyrhizobium strains diversity.</title>
        <authorList>
            <person name="Urquiaga M.C.O."/>
            <person name="Hungria M."/>
            <person name="Delamuta J.R.M."/>
            <person name="Klepa M.S."/>
        </authorList>
    </citation>
    <scope>NUCLEOTIDE SEQUENCE [LARGE SCALE GENOMIC DNA]</scope>
    <source>
        <strain evidence="1 2">CNPSo 3426</strain>
    </source>
</reference>
<accession>A0A4Y9PIC3</accession>
<sequence length="72" mass="7776">MRSIVPRAGRGLSPLWIVPLTRHPLPSPLPQAGEGVHLRHRGTSRIASRFSERGDWGLPAHCSIGSPAPRAP</sequence>
<evidence type="ECO:0000313" key="1">
    <source>
        <dbReference type="EMBL" id="TFV78756.1"/>
    </source>
</evidence>